<dbReference type="InterPro" id="IPR036412">
    <property type="entry name" value="HAD-like_sf"/>
</dbReference>
<dbReference type="PANTHER" id="PTHR47478:SF1">
    <property type="entry name" value="PYRIMIDINE 5'-NUCLEOTIDASE YJJG"/>
    <property type="match status" value="1"/>
</dbReference>
<dbReference type="InterPro" id="IPR052550">
    <property type="entry name" value="Pyrimidine_5'-ntase_YjjG"/>
</dbReference>
<evidence type="ECO:0000313" key="2">
    <source>
        <dbReference type="Proteomes" id="UP001529340"/>
    </source>
</evidence>
<dbReference type="NCBIfam" id="TIGR02254">
    <property type="entry name" value="YjjG_YfnB"/>
    <property type="match status" value="1"/>
</dbReference>
<comment type="caution">
    <text evidence="1">The sequence shown here is derived from an EMBL/GenBank/DDBJ whole genome shotgun (WGS) entry which is preliminary data.</text>
</comment>
<dbReference type="Gene3D" id="3.40.50.1000">
    <property type="entry name" value="HAD superfamily/HAD-like"/>
    <property type="match status" value="1"/>
</dbReference>
<sequence length="227" mass="26091">MYQVLLFDADNTLFDFDACERQAMQETFARHDIVLTEEMKRCYHAINQDLWDRYEHGEVSRETVVYARFEALFARFSISQDAVGFEHAYQAALARGHQLMEGAVELLDDLQGRYRLFLVSNGVVDTQYQRLRDAGLTKYFERIFLSEEVGWRKPQKAFFEPVLHAARPCVREELLLIGDSPSSDIAGANAVGIDCIWMNPHGRTLPTGLHVSGEIRTLHELHAILER</sequence>
<reference evidence="2" key="1">
    <citation type="submission" date="2023-06" db="EMBL/GenBank/DDBJ databases">
        <title>Identification and characterization of horizontal gene transfer across gut microbiota members of farm animals based on homology search.</title>
        <authorList>
            <person name="Zeman M."/>
            <person name="Kubasova T."/>
            <person name="Jahodarova E."/>
            <person name="Nykrynova M."/>
            <person name="Rychlik I."/>
        </authorList>
    </citation>
    <scope>NUCLEOTIDE SEQUENCE [LARGE SCALE GENOMIC DNA]</scope>
    <source>
        <strain evidence="2">ET39</strain>
    </source>
</reference>
<dbReference type="SUPFAM" id="SSF56784">
    <property type="entry name" value="HAD-like"/>
    <property type="match status" value="1"/>
</dbReference>
<dbReference type="EMBL" id="JAUDCG010000008">
    <property type="protein sequence ID" value="MDM8156566.1"/>
    <property type="molecule type" value="Genomic_DNA"/>
</dbReference>
<dbReference type="InterPro" id="IPR006439">
    <property type="entry name" value="HAD-SF_hydro_IA"/>
</dbReference>
<proteinExistence type="predicted"/>
<dbReference type="InterPro" id="IPR011951">
    <property type="entry name" value="HAD-SF_hydro_IA_YjjG/PynA"/>
</dbReference>
<protein>
    <submittedName>
        <fullName evidence="1">YjjG family noncanonical pyrimidine nucleotidase</fullName>
    </submittedName>
</protein>
<dbReference type="RefSeq" id="WP_289607036.1">
    <property type="nucleotide sequence ID" value="NZ_JAUDCG010000008.1"/>
</dbReference>
<organism evidence="1 2">
    <name type="scientific">Amedibacillus dolichus</name>
    <dbReference type="NCBI Taxonomy" id="31971"/>
    <lineage>
        <taxon>Bacteria</taxon>
        <taxon>Bacillati</taxon>
        <taxon>Bacillota</taxon>
        <taxon>Erysipelotrichia</taxon>
        <taxon>Erysipelotrichales</taxon>
        <taxon>Erysipelotrichaceae</taxon>
        <taxon>Amedibacillus</taxon>
    </lineage>
</organism>
<dbReference type="Gene3D" id="1.10.150.240">
    <property type="entry name" value="Putative phosphatase, domain 2"/>
    <property type="match status" value="1"/>
</dbReference>
<name>A0ABT7UAB0_9FIRM</name>
<dbReference type="NCBIfam" id="TIGR01549">
    <property type="entry name" value="HAD-SF-IA-v1"/>
    <property type="match status" value="1"/>
</dbReference>
<dbReference type="InterPro" id="IPR041492">
    <property type="entry name" value="HAD_2"/>
</dbReference>
<reference evidence="1 2" key="2">
    <citation type="submission" date="2023-06" db="EMBL/GenBank/DDBJ databases">
        <title>Identification and characterization of horizontal gene transfer across gut microbiota members of farm animals based on homology search.</title>
        <authorList>
            <person name="Schwarzerova J."/>
            <person name="Nykrynova M."/>
            <person name="Jureckova K."/>
            <person name="Cejkova D."/>
            <person name="Rychlik I."/>
        </authorList>
    </citation>
    <scope>NUCLEOTIDE SEQUENCE [LARGE SCALE GENOMIC DNA]</scope>
    <source>
        <strain evidence="1 2">ET39</strain>
    </source>
</reference>
<dbReference type="InterPro" id="IPR023198">
    <property type="entry name" value="PGP-like_dom2"/>
</dbReference>
<keyword evidence="2" id="KW-1185">Reference proteome</keyword>
<dbReference type="SFLD" id="SFLDG01129">
    <property type="entry name" value="C1.5:_HAD__Beta-PGM__Phosphata"/>
    <property type="match status" value="1"/>
</dbReference>
<evidence type="ECO:0000313" key="1">
    <source>
        <dbReference type="EMBL" id="MDM8156566.1"/>
    </source>
</evidence>
<dbReference type="InterPro" id="IPR023214">
    <property type="entry name" value="HAD_sf"/>
</dbReference>
<dbReference type="SFLD" id="SFLDS00003">
    <property type="entry name" value="Haloacid_Dehalogenase"/>
    <property type="match status" value="1"/>
</dbReference>
<dbReference type="Proteomes" id="UP001529340">
    <property type="component" value="Unassembled WGS sequence"/>
</dbReference>
<dbReference type="PANTHER" id="PTHR47478">
    <property type="match status" value="1"/>
</dbReference>
<gene>
    <name evidence="1" type="ORF">QUV96_02810</name>
</gene>
<accession>A0ABT7UAB0</accession>
<dbReference type="Pfam" id="PF13419">
    <property type="entry name" value="HAD_2"/>
    <property type="match status" value="1"/>
</dbReference>
<reference evidence="1 2" key="3">
    <citation type="submission" date="2023-06" db="EMBL/GenBank/DDBJ databases">
        <authorList>
            <person name="Zeman M."/>
            <person name="Kubasova T."/>
            <person name="Jahodarova E."/>
            <person name="Nykrynova M."/>
            <person name="Rychlik I."/>
        </authorList>
    </citation>
    <scope>NUCLEOTIDE SEQUENCE [LARGE SCALE GENOMIC DNA]</scope>
    <source>
        <strain evidence="1 2">ET39</strain>
    </source>
</reference>